<keyword evidence="5" id="KW-0862">Zinc</keyword>
<dbReference type="InterPro" id="IPR036671">
    <property type="entry name" value="DPH_MB_sf"/>
</dbReference>
<comment type="similarity">
    <text evidence="2">Belongs to the DPH4 family.</text>
</comment>
<dbReference type="GO" id="GO:0001671">
    <property type="term" value="F:ATPase activator activity"/>
    <property type="evidence" value="ECO:0007669"/>
    <property type="project" value="TreeGrafter"/>
</dbReference>
<evidence type="ECO:0000256" key="1">
    <source>
        <dbReference type="ARBA" id="ARBA00003474"/>
    </source>
</evidence>
<dbReference type="PROSITE" id="PS50076">
    <property type="entry name" value="DNAJ_2"/>
    <property type="match status" value="1"/>
</dbReference>
<dbReference type="SUPFAM" id="SSF46565">
    <property type="entry name" value="Chaperone J-domain"/>
    <property type="match status" value="1"/>
</dbReference>
<dbReference type="GeneID" id="64664344"/>
<dbReference type="Gene3D" id="3.10.660.10">
    <property type="entry name" value="DPH Zinc finger"/>
    <property type="match status" value="1"/>
</dbReference>
<dbReference type="PANTHER" id="PTHR45255:SF1">
    <property type="entry name" value="DNAJ HOMOLOG SUBFAMILY C MEMBER 24"/>
    <property type="match status" value="1"/>
</dbReference>
<evidence type="ECO:0000256" key="5">
    <source>
        <dbReference type="ARBA" id="ARBA00022833"/>
    </source>
</evidence>
<comment type="caution">
    <text evidence="9">The sequence shown here is derived from an EMBL/GenBank/DDBJ whole genome shotgun (WGS) entry which is preliminary data.</text>
</comment>
<evidence type="ECO:0000256" key="4">
    <source>
        <dbReference type="ARBA" id="ARBA00022723"/>
    </source>
</evidence>
<dbReference type="PRINTS" id="PR00625">
    <property type="entry name" value="JDOMAIN"/>
</dbReference>
<dbReference type="AlphaFoldDB" id="A0AAD4EGG0"/>
<feature type="domain" description="DPH-type MB" evidence="8">
    <location>
        <begin position="104"/>
        <end position="159"/>
    </location>
</feature>
<reference evidence="9" key="1">
    <citation type="journal article" date="2020" name="New Phytol.">
        <title>Comparative genomics reveals dynamic genome evolution in host specialist ectomycorrhizal fungi.</title>
        <authorList>
            <person name="Lofgren L.A."/>
            <person name="Nguyen N.H."/>
            <person name="Vilgalys R."/>
            <person name="Ruytinx J."/>
            <person name="Liao H.L."/>
            <person name="Branco S."/>
            <person name="Kuo A."/>
            <person name="LaButti K."/>
            <person name="Lipzen A."/>
            <person name="Andreopoulos W."/>
            <person name="Pangilinan J."/>
            <person name="Riley R."/>
            <person name="Hundley H."/>
            <person name="Na H."/>
            <person name="Barry K."/>
            <person name="Grigoriev I.V."/>
            <person name="Stajich J.E."/>
            <person name="Kennedy P.G."/>
        </authorList>
    </citation>
    <scope>NUCLEOTIDE SEQUENCE</scope>
    <source>
        <strain evidence="9">FC203</strain>
    </source>
</reference>
<dbReference type="RefSeq" id="XP_041230078.1">
    <property type="nucleotide sequence ID" value="XM_041370046.1"/>
</dbReference>
<dbReference type="InterPro" id="IPR001623">
    <property type="entry name" value="DnaJ_domain"/>
</dbReference>
<name>A0AAD4EGG0_9AGAM</name>
<proteinExistence type="inferred from homology"/>
<protein>
    <recommendedName>
        <fullName evidence="3">Diphthamide biosynthesis protein 4</fullName>
    </recommendedName>
</protein>
<dbReference type="Gene3D" id="1.10.287.110">
    <property type="entry name" value="DnaJ domain"/>
    <property type="match status" value="1"/>
</dbReference>
<sequence>MYTDDGLGIILDVCKLDILPNIDFYQLLGITYDAPLSTIKSAYHKALLASHPDKRSFSSTIPPVDVDIALLKEAYTTLSNASSRVAYDDILRNTRVKTSTGPRPAQVISLEDFEEAEEGVWTHSCRCGGTYRIIEEDMDAGRHLVGCESCSEVVWVGYELVNDERHATNG</sequence>
<dbReference type="Pfam" id="PF05207">
    <property type="entry name" value="Zn_ribbon_CSL"/>
    <property type="match status" value="1"/>
</dbReference>
<feature type="domain" description="J" evidence="7">
    <location>
        <begin position="23"/>
        <end position="91"/>
    </location>
</feature>
<dbReference type="Proteomes" id="UP001195769">
    <property type="component" value="Unassembled WGS sequence"/>
</dbReference>
<dbReference type="EMBL" id="JABBWK010000009">
    <property type="protein sequence ID" value="KAG1904503.1"/>
    <property type="molecule type" value="Genomic_DNA"/>
</dbReference>
<dbReference type="PANTHER" id="PTHR45255">
    <property type="entry name" value="DNAJ HOMOLOG SUBFAMILY C MEMBER 24"/>
    <property type="match status" value="1"/>
</dbReference>
<dbReference type="InterPro" id="IPR007872">
    <property type="entry name" value="DPH_MB_dom"/>
</dbReference>
<dbReference type="CDD" id="cd06257">
    <property type="entry name" value="DnaJ"/>
    <property type="match status" value="1"/>
</dbReference>
<evidence type="ECO:0000256" key="6">
    <source>
        <dbReference type="ARBA" id="ARBA00023004"/>
    </source>
</evidence>
<keyword evidence="4" id="KW-0479">Metal-binding</keyword>
<evidence type="ECO:0000259" key="8">
    <source>
        <dbReference type="PROSITE" id="PS51074"/>
    </source>
</evidence>
<dbReference type="SUPFAM" id="SSF144217">
    <property type="entry name" value="CSL zinc finger"/>
    <property type="match status" value="1"/>
</dbReference>
<gene>
    <name evidence="9" type="ORF">F5891DRAFT_1257080</name>
</gene>
<comment type="function">
    <text evidence="1">Required for the first step of diphthamide biosynthesis, the transfer of 3-amino-3-carboxypropyl from S-adenosyl-L-methionine to a histidine residue. Diphthamide is a post-translational modification of histidine which occurs in elongation factor 2.</text>
</comment>
<evidence type="ECO:0000313" key="10">
    <source>
        <dbReference type="Proteomes" id="UP001195769"/>
    </source>
</evidence>
<keyword evidence="6" id="KW-0408">Iron</keyword>
<evidence type="ECO:0000256" key="2">
    <source>
        <dbReference type="ARBA" id="ARBA00006169"/>
    </source>
</evidence>
<dbReference type="InterPro" id="IPR036869">
    <property type="entry name" value="J_dom_sf"/>
</dbReference>
<evidence type="ECO:0000259" key="7">
    <source>
        <dbReference type="PROSITE" id="PS50076"/>
    </source>
</evidence>
<dbReference type="Pfam" id="PF00226">
    <property type="entry name" value="DnaJ"/>
    <property type="match status" value="1"/>
</dbReference>
<organism evidence="9 10">
    <name type="scientific">Suillus fuscotomentosus</name>
    <dbReference type="NCBI Taxonomy" id="1912939"/>
    <lineage>
        <taxon>Eukaryota</taxon>
        <taxon>Fungi</taxon>
        <taxon>Dikarya</taxon>
        <taxon>Basidiomycota</taxon>
        <taxon>Agaricomycotina</taxon>
        <taxon>Agaricomycetes</taxon>
        <taxon>Agaricomycetidae</taxon>
        <taxon>Boletales</taxon>
        <taxon>Suillineae</taxon>
        <taxon>Suillaceae</taxon>
        <taxon>Suillus</taxon>
    </lineage>
</organism>
<dbReference type="PROSITE" id="PS51074">
    <property type="entry name" value="DPH_MB"/>
    <property type="match status" value="1"/>
</dbReference>
<evidence type="ECO:0000256" key="3">
    <source>
        <dbReference type="ARBA" id="ARBA00021797"/>
    </source>
</evidence>
<keyword evidence="10" id="KW-1185">Reference proteome</keyword>
<dbReference type="SMART" id="SM00271">
    <property type="entry name" value="DnaJ"/>
    <property type="match status" value="1"/>
</dbReference>
<evidence type="ECO:0000313" key="9">
    <source>
        <dbReference type="EMBL" id="KAG1904503.1"/>
    </source>
</evidence>
<dbReference type="GO" id="GO:0008198">
    <property type="term" value="F:ferrous iron binding"/>
    <property type="evidence" value="ECO:0007669"/>
    <property type="project" value="TreeGrafter"/>
</dbReference>
<accession>A0AAD4EGG0</accession>